<reference evidence="11" key="2">
    <citation type="journal article" date="2020" name="Nat. Ecol. Evol.">
        <title>Deeply conserved synteny resolves early events in vertebrate evolution.</title>
        <authorList>
            <person name="Simakov O."/>
            <person name="Marletaz F."/>
            <person name="Yue J.X."/>
            <person name="O'Connell B."/>
            <person name="Jenkins J."/>
            <person name="Brandt A."/>
            <person name="Calef R."/>
            <person name="Tung C.H."/>
            <person name="Huang T.K."/>
            <person name="Schmutz J."/>
            <person name="Satoh N."/>
            <person name="Yu J.K."/>
            <person name="Putnam N.H."/>
            <person name="Green R.E."/>
            <person name="Rokhsar D.S."/>
        </authorList>
    </citation>
    <scope>NUCLEOTIDE SEQUENCE [LARGE SCALE GENOMIC DNA]</scope>
    <source>
        <strain evidence="11">S238N-H82</strain>
    </source>
</reference>
<feature type="binding site" evidence="7">
    <location>
        <position position="700"/>
    </location>
    <ligand>
        <name>Zn(2+)</name>
        <dbReference type="ChEBI" id="CHEBI:29105"/>
        <label>1</label>
    </ligand>
</feature>
<protein>
    <recommendedName>
        <fullName evidence="8">Phosphodiesterase</fullName>
        <ecNumber evidence="8">3.1.4.-</ecNumber>
    </recommendedName>
</protein>
<dbReference type="FunFam" id="3.30.450.40:FF:000015">
    <property type="entry name" value="Phosphodiesterase"/>
    <property type="match status" value="2"/>
</dbReference>
<dbReference type="InterPro" id="IPR029016">
    <property type="entry name" value="GAF-like_dom_sf"/>
</dbReference>
<dbReference type="GO" id="GO:0007165">
    <property type="term" value="P:signal transduction"/>
    <property type="evidence" value="ECO:0007669"/>
    <property type="project" value="InterPro"/>
</dbReference>
<dbReference type="Gene3D" id="1.10.1300.10">
    <property type="entry name" value="3'5'-cyclic nucleotide phosphodiesterase, catalytic domain"/>
    <property type="match status" value="1"/>
</dbReference>
<feature type="binding site" evidence="6">
    <location>
        <begin position="660"/>
        <end position="664"/>
    </location>
    <ligand>
        <name>AMP</name>
        <dbReference type="ChEBI" id="CHEBI:456215"/>
    </ligand>
</feature>
<feature type="compositionally biased region" description="Basic and acidic residues" evidence="9">
    <location>
        <begin position="930"/>
        <end position="942"/>
    </location>
</feature>
<evidence type="ECO:0000256" key="3">
    <source>
        <dbReference type="ARBA" id="ARBA00022723"/>
    </source>
</evidence>
<keyword evidence="4 8" id="KW-0378">Hydrolase</keyword>
<comment type="cofactor">
    <cofactor evidence="8">
        <name>a divalent metal cation</name>
        <dbReference type="ChEBI" id="CHEBI:60240"/>
    </cofactor>
    <text evidence="8">Binds 2 divalent metal cations per subunit. Site 1 may preferentially bind zinc ions, while site 2 has a preference for magnesium and/or manganese ions.</text>
</comment>
<dbReference type="InterPro" id="IPR023088">
    <property type="entry name" value="PDEase"/>
</dbReference>
<dbReference type="CDD" id="cd00077">
    <property type="entry name" value="HDc"/>
    <property type="match status" value="1"/>
</dbReference>
<dbReference type="InterPro" id="IPR002073">
    <property type="entry name" value="PDEase_catalytic_dom"/>
</dbReference>
<evidence type="ECO:0000256" key="8">
    <source>
        <dbReference type="RuleBase" id="RU363067"/>
    </source>
</evidence>
<reference evidence="12" key="1">
    <citation type="journal article" date="2016" name="Genome Biol. Evol.">
        <title>Conserved non-coding elements in the most distant genera of cephalochordates: the Goldilocks principle.</title>
        <authorList>
            <person name="Yue J.X."/>
            <person name="Kozmikova I."/>
            <person name="Ono H."/>
            <person name="Nossa C.W."/>
            <person name="Kozmik Z."/>
            <person name="Putnam N.H."/>
            <person name="Yu J.K."/>
            <person name="Holland L.Z."/>
        </authorList>
    </citation>
    <scope>NUCLEOTIDE SEQUENCE</scope>
</reference>
<feature type="region of interest" description="Disordered" evidence="9">
    <location>
        <begin position="905"/>
        <end position="981"/>
    </location>
</feature>
<evidence type="ECO:0000256" key="7">
    <source>
        <dbReference type="PIRSR" id="PIRSR623088-3"/>
    </source>
</evidence>
<dbReference type="SUPFAM" id="SSF55781">
    <property type="entry name" value="GAF domain-like"/>
    <property type="match status" value="2"/>
</dbReference>
<evidence type="ECO:0000256" key="4">
    <source>
        <dbReference type="ARBA" id="ARBA00022801"/>
    </source>
</evidence>
<dbReference type="GeneID" id="118411303"/>
<keyword evidence="3 7" id="KW-0479">Metal-binding</keyword>
<dbReference type="InterPro" id="IPR036971">
    <property type="entry name" value="PDEase_catalytic_dom_sf"/>
</dbReference>
<dbReference type="GO" id="GO:0046872">
    <property type="term" value="F:metal ion binding"/>
    <property type="evidence" value="ECO:0007669"/>
    <property type="project" value="UniProtKB-KW"/>
</dbReference>
<sequence>MRRGIAGPASTGLTGYRRRKRGVSMAAEVDEATRREYESMERWLDEHPHFSMDYFTRKATREMVNAWLFSQALSQTAMTTRESVPSAPSSGAQTPVRRVSSSDLESRGLFGSYRPILTTVDGTPSFIDPQTITRTGTTATTSTTSSVSTPRRGGVSTSQLRQELRALDEREMMLELVRDISNDLDVNLLCHKILQNVSILTNADRCSLFLVKGNKETGERYLVCKLFDVNIHSTLEEAESQAADQESRFPWGMGIVGYTAASGEIVNLPNAYQDTRFNKGIDLHTGYKTLSILSMPLRDKDGEVIGVAQVVNKCGGYGQKTEAFNEHDEKIFESYMAFCGVRLHNASLYEQSQLEVRRNQVLLELSRLILAEQSSLSVIINKVLMHTQSLLQCQRCQVLLLDDTSKLPVNPLFVGPTPRRRPARSVQGMFSQVFECAASDFEDNNMSQEEFLNRESSTTNKSARFPINIKITSHVALTGETLNIPDAYKDERFDPSDEEGSENKTRCILCMPIRNSTRNIIGVMQLVNKVDDTIFSKHDENLFEAFAIFCGMGIHNTQMYEKVVKAMAKQRVALECLSYHAVASEEEADRLRKLPIPSSDCLHLLRWDFDDIGLEDEETLKASIRMFMDMDYLSKFSINYKSLCRWMLSVRKNYRNVTYHNWRHAFNVAQMMFTMLKTGSMEDLLDDIEGLALLLACLCHDLDHRGTNNSFQMKSNHPLAQLYGTSTMERHHFDQCIMILTSEGTELLSSMSKDDYAKCLDVMEHAILSTDLALYFKWRGGFFSIVDKNEADWSNKDNRKLLRSMMMTACDVAAITKPWPVQQRVAQLVASEFFEQGDLEKEQLKIQPMDMMNREKKDKLPEMQVDFIDAICMPVYKYLAKALPSLSPLLKGCEDNRQHWQTLADSRKERQDAEAAGKDAPEVDGIDGEDTGKVSSGEKNESLEEELATVGDSPSRIILETGEEERNGSGGCCPERPTCAS</sequence>
<evidence type="ECO:0000256" key="2">
    <source>
        <dbReference type="ARBA" id="ARBA00022535"/>
    </source>
</evidence>
<dbReference type="SMART" id="SM00471">
    <property type="entry name" value="HDc"/>
    <property type="match status" value="1"/>
</dbReference>
<evidence type="ECO:0000256" key="5">
    <source>
        <dbReference type="PIRSR" id="PIRSR623088-1"/>
    </source>
</evidence>
<dbReference type="InterPro" id="IPR003018">
    <property type="entry name" value="GAF"/>
</dbReference>
<evidence type="ECO:0000313" key="12">
    <source>
        <dbReference type="RefSeq" id="XP_035669387.1"/>
    </source>
</evidence>
<dbReference type="EC" id="3.1.4.-" evidence="8"/>
<dbReference type="InterPro" id="IPR023174">
    <property type="entry name" value="PDEase_CS"/>
</dbReference>
<accession>A0A9J7KSG2</accession>
<evidence type="ECO:0000259" key="10">
    <source>
        <dbReference type="PROSITE" id="PS51845"/>
    </source>
</evidence>
<name>A0A9J7KSG2_BRAFL</name>
<feature type="compositionally biased region" description="Basic and acidic residues" evidence="9">
    <location>
        <begin position="905"/>
        <end position="921"/>
    </location>
</feature>
<dbReference type="Pfam" id="PF01590">
    <property type="entry name" value="GAF"/>
    <property type="match status" value="2"/>
</dbReference>
<dbReference type="PANTHER" id="PTHR11347">
    <property type="entry name" value="CYCLIC NUCLEOTIDE PHOSPHODIESTERASE"/>
    <property type="match status" value="1"/>
</dbReference>
<dbReference type="FunFam" id="1.10.1300.10:FF:000003">
    <property type="entry name" value="Phosphodiesterase"/>
    <property type="match status" value="1"/>
</dbReference>
<dbReference type="InterPro" id="IPR003607">
    <property type="entry name" value="HD/PDEase_dom"/>
</dbReference>
<feature type="region of interest" description="Disordered" evidence="9">
    <location>
        <begin position="79"/>
        <end position="101"/>
    </location>
</feature>
<evidence type="ECO:0000256" key="9">
    <source>
        <dbReference type="SAM" id="MobiDB-lite"/>
    </source>
</evidence>
<dbReference type="Pfam" id="PF00233">
    <property type="entry name" value="PDEase_I"/>
    <property type="match status" value="1"/>
</dbReference>
<dbReference type="OMA" id="PIWLPLA"/>
<dbReference type="Gene3D" id="3.30.450.40">
    <property type="match status" value="2"/>
</dbReference>
<dbReference type="GO" id="GO:0047555">
    <property type="term" value="F:3',5'-cyclic-GMP phosphodiesterase activity"/>
    <property type="evidence" value="ECO:0000318"/>
    <property type="project" value="GO_Central"/>
</dbReference>
<dbReference type="PROSITE" id="PS51845">
    <property type="entry name" value="PDEASE_I_2"/>
    <property type="match status" value="1"/>
</dbReference>
<dbReference type="GO" id="GO:0141162">
    <property type="term" value="P:negative regulation of cAMP/PKA signal transduction"/>
    <property type="evidence" value="ECO:0000318"/>
    <property type="project" value="GO_Central"/>
</dbReference>
<dbReference type="AlphaFoldDB" id="A0A9J7KSG2"/>
<feature type="binding site" evidence="7">
    <location>
        <position position="701"/>
    </location>
    <ligand>
        <name>Zn(2+)</name>
        <dbReference type="ChEBI" id="CHEBI:29105"/>
        <label>1</label>
    </ligand>
</feature>
<organism evidence="11 12">
    <name type="scientific">Branchiostoma floridae</name>
    <name type="common">Florida lancelet</name>
    <name type="synonym">Amphioxus</name>
    <dbReference type="NCBI Taxonomy" id="7739"/>
    <lineage>
        <taxon>Eukaryota</taxon>
        <taxon>Metazoa</taxon>
        <taxon>Chordata</taxon>
        <taxon>Cephalochordata</taxon>
        <taxon>Leptocardii</taxon>
        <taxon>Amphioxiformes</taxon>
        <taxon>Branchiostomatidae</taxon>
        <taxon>Branchiostoma</taxon>
    </lineage>
</organism>
<keyword evidence="11" id="KW-1185">Reference proteome</keyword>
<dbReference type="Proteomes" id="UP000001554">
    <property type="component" value="Chromosome 3"/>
</dbReference>
<dbReference type="PRINTS" id="PR00387">
    <property type="entry name" value="PDIESTERASE1"/>
</dbReference>
<feature type="binding site" evidence="6">
    <location>
        <position position="811"/>
    </location>
    <ligand>
        <name>AMP</name>
        <dbReference type="ChEBI" id="CHEBI:456215"/>
    </ligand>
</feature>
<feature type="binding site" evidence="7">
    <location>
        <position position="701"/>
    </location>
    <ligand>
        <name>Zn(2+)</name>
        <dbReference type="ChEBI" id="CHEBI:29105"/>
        <label>2</label>
    </ligand>
</feature>
<dbReference type="KEGG" id="bfo:118411303"/>
<dbReference type="GO" id="GO:0004115">
    <property type="term" value="F:3',5'-cyclic-AMP phosphodiesterase activity"/>
    <property type="evidence" value="ECO:0000318"/>
    <property type="project" value="GO_Central"/>
</dbReference>
<evidence type="ECO:0000313" key="11">
    <source>
        <dbReference type="Proteomes" id="UP000001554"/>
    </source>
</evidence>
<reference evidence="12" key="3">
    <citation type="submission" date="2025-08" db="UniProtKB">
        <authorList>
            <consortium name="RefSeq"/>
        </authorList>
    </citation>
    <scope>IDENTIFICATION</scope>
</reference>
<dbReference type="OrthoDB" id="295473at2759"/>
<gene>
    <name evidence="12" type="primary">LOC118411303</name>
</gene>
<feature type="compositionally biased region" description="Low complexity" evidence="9">
    <location>
        <begin position="131"/>
        <end position="149"/>
    </location>
</feature>
<dbReference type="PROSITE" id="PS00126">
    <property type="entry name" value="PDEASE_I_1"/>
    <property type="match status" value="1"/>
</dbReference>
<feature type="region of interest" description="Disordered" evidence="9">
    <location>
        <begin position="127"/>
        <end position="157"/>
    </location>
</feature>
<evidence type="ECO:0000256" key="6">
    <source>
        <dbReference type="PIRSR" id="PIRSR623088-2"/>
    </source>
</evidence>
<dbReference type="SUPFAM" id="SSF109604">
    <property type="entry name" value="HD-domain/PDEase-like"/>
    <property type="match status" value="1"/>
</dbReference>
<feature type="binding site" evidence="6">
    <location>
        <position position="864"/>
    </location>
    <ligand>
        <name>AMP</name>
        <dbReference type="ChEBI" id="CHEBI:456215"/>
    </ligand>
</feature>
<dbReference type="SMART" id="SM00065">
    <property type="entry name" value="GAF"/>
    <property type="match status" value="2"/>
</dbReference>
<feature type="active site" description="Proton donor" evidence="5">
    <location>
        <position position="660"/>
    </location>
</feature>
<feature type="binding site" evidence="7">
    <location>
        <position position="664"/>
    </location>
    <ligand>
        <name>Zn(2+)</name>
        <dbReference type="ChEBI" id="CHEBI:29105"/>
        <label>1</label>
    </ligand>
</feature>
<evidence type="ECO:0000256" key="1">
    <source>
        <dbReference type="ARBA" id="ARBA00007648"/>
    </source>
</evidence>
<proteinExistence type="inferred from homology"/>
<keyword evidence="2" id="KW-0140">cGMP</keyword>
<comment type="similarity">
    <text evidence="1 8">Belongs to the cyclic nucleotide phosphodiesterase family.</text>
</comment>
<dbReference type="RefSeq" id="XP_035669387.1">
    <property type="nucleotide sequence ID" value="XM_035813494.1"/>
</dbReference>
<feature type="domain" description="PDEase" evidence="10">
    <location>
        <begin position="583"/>
        <end position="907"/>
    </location>
</feature>
<feature type="binding site" evidence="7">
    <location>
        <position position="811"/>
    </location>
    <ligand>
        <name>Zn(2+)</name>
        <dbReference type="ChEBI" id="CHEBI:29105"/>
        <label>1</label>
    </ligand>
</feature>
<feature type="binding site" evidence="6">
    <location>
        <position position="701"/>
    </location>
    <ligand>
        <name>AMP</name>
        <dbReference type="ChEBI" id="CHEBI:456215"/>
    </ligand>
</feature>